<evidence type="ECO:0000313" key="2">
    <source>
        <dbReference type="Proteomes" id="UP000266744"/>
    </source>
</evidence>
<name>A0ABM6BFK8_YERET</name>
<keyword evidence="2" id="KW-1185">Reference proteome</keyword>
<evidence type="ECO:0000313" key="1">
    <source>
        <dbReference type="EMBL" id="ANI28236.1"/>
    </source>
</evidence>
<organism evidence="1 2">
    <name type="scientific">Yersinia entomophaga</name>
    <dbReference type="NCBI Taxonomy" id="935293"/>
    <lineage>
        <taxon>Bacteria</taxon>
        <taxon>Pseudomonadati</taxon>
        <taxon>Pseudomonadota</taxon>
        <taxon>Gammaproteobacteria</taxon>
        <taxon>Enterobacterales</taxon>
        <taxon>Yersiniaceae</taxon>
        <taxon>Yersinia</taxon>
    </lineage>
</organism>
<protein>
    <submittedName>
        <fullName evidence="1">Uncharacterized protein</fullName>
    </submittedName>
</protein>
<gene>
    <name evidence="1" type="ORF">PL78_00065</name>
</gene>
<reference evidence="1 2" key="1">
    <citation type="journal article" date="2016" name="Toxins">
        <title>The Draft Genome Sequence of the Yersinia entomophaga Entomopathogenic Type Strain MH96T.</title>
        <authorList>
            <person name="Hurst M.R."/>
            <person name="Beattie A."/>
            <person name="Altermann E."/>
            <person name="Moraga R.M."/>
            <person name="Harper L.A."/>
            <person name="Calder J."/>
            <person name="Laugraud A."/>
        </authorList>
    </citation>
    <scope>NUCLEOTIDE SEQUENCE [LARGE SCALE GENOMIC DNA]</scope>
    <source>
        <strain evidence="1 2">MH96</strain>
    </source>
</reference>
<accession>A0ABM6BFK8</accession>
<sequence length="108" mass="11972">MAFVSMAEISRPLSEPKLTVRNTGLCSINRSVSGEFDSIEAEICFETKTFRFRVGDGLSKRLRDGTSFSIPKAAYLEILDGIGGKKVMPLTNGQDGWWYAKYEQKGVA</sequence>
<dbReference type="EMBL" id="CP010029">
    <property type="protein sequence ID" value="ANI28236.1"/>
    <property type="molecule type" value="Genomic_DNA"/>
</dbReference>
<proteinExistence type="predicted"/>
<dbReference type="Proteomes" id="UP000266744">
    <property type="component" value="Chromosome"/>
</dbReference>